<dbReference type="AlphaFoldDB" id="A0A9P6T765"/>
<dbReference type="OrthoDB" id="2496688at2759"/>
<gene>
    <name evidence="1" type="ORF">CROQUDRAFT_382575</name>
</gene>
<dbReference type="Proteomes" id="UP000886653">
    <property type="component" value="Unassembled WGS sequence"/>
</dbReference>
<accession>A0A9P6T765</accession>
<evidence type="ECO:0000313" key="1">
    <source>
        <dbReference type="EMBL" id="KAG0140123.1"/>
    </source>
</evidence>
<organism evidence="1 2">
    <name type="scientific">Cronartium quercuum f. sp. fusiforme G11</name>
    <dbReference type="NCBI Taxonomy" id="708437"/>
    <lineage>
        <taxon>Eukaryota</taxon>
        <taxon>Fungi</taxon>
        <taxon>Dikarya</taxon>
        <taxon>Basidiomycota</taxon>
        <taxon>Pucciniomycotina</taxon>
        <taxon>Pucciniomycetes</taxon>
        <taxon>Pucciniales</taxon>
        <taxon>Coleosporiaceae</taxon>
        <taxon>Cronartium</taxon>
    </lineage>
</organism>
<protein>
    <submittedName>
        <fullName evidence="1">Uncharacterized protein</fullName>
    </submittedName>
</protein>
<comment type="caution">
    <text evidence="1">The sequence shown here is derived from an EMBL/GenBank/DDBJ whole genome shotgun (WGS) entry which is preliminary data.</text>
</comment>
<evidence type="ECO:0000313" key="2">
    <source>
        <dbReference type="Proteomes" id="UP000886653"/>
    </source>
</evidence>
<reference evidence="1" key="1">
    <citation type="submission" date="2013-11" db="EMBL/GenBank/DDBJ databases">
        <title>Genome sequence of the fusiform rust pathogen reveals effectors for host alternation and coevolution with pine.</title>
        <authorList>
            <consortium name="DOE Joint Genome Institute"/>
            <person name="Smith K."/>
            <person name="Pendleton A."/>
            <person name="Kubisiak T."/>
            <person name="Anderson C."/>
            <person name="Salamov A."/>
            <person name="Aerts A."/>
            <person name="Riley R."/>
            <person name="Clum A."/>
            <person name="Lindquist E."/>
            <person name="Ence D."/>
            <person name="Campbell M."/>
            <person name="Kronenberg Z."/>
            <person name="Feau N."/>
            <person name="Dhillon B."/>
            <person name="Hamelin R."/>
            <person name="Burleigh J."/>
            <person name="Smith J."/>
            <person name="Yandell M."/>
            <person name="Nelson C."/>
            <person name="Grigoriev I."/>
            <person name="Davis J."/>
        </authorList>
    </citation>
    <scope>NUCLEOTIDE SEQUENCE</scope>
    <source>
        <strain evidence="1">G11</strain>
    </source>
</reference>
<keyword evidence="2" id="KW-1185">Reference proteome</keyword>
<sequence>MRCPTHWFVGVCLSFGPKKSVLPPKKNINILQITICIFPLCAMPMNDLRAVLDAQLANLGSEALTDDEIRALNLICGPELLLASLELIDRKAG</sequence>
<name>A0A9P6T765_9BASI</name>
<proteinExistence type="predicted"/>
<dbReference type="EMBL" id="MU167473">
    <property type="protein sequence ID" value="KAG0140123.1"/>
    <property type="molecule type" value="Genomic_DNA"/>
</dbReference>